<sequence length="129" mass="14481">MADISAHGNVTPQAVDVSELPPLGDEWRTENPYRGDETAIKVGDSAYNQNCARCHGLEVISGGITPDLRKLNDPDEFFDAAEADEWFMTRIRKGAVIDGRVYMPPFEGILSQEAMWAIRSYIDTRNFEE</sequence>
<keyword evidence="5 6" id="KW-0408">Iron</keyword>
<dbReference type="Proteomes" id="UP001409585">
    <property type="component" value="Unassembled WGS sequence"/>
</dbReference>
<dbReference type="GO" id="GO:0020037">
    <property type="term" value="F:heme binding"/>
    <property type="evidence" value="ECO:0007669"/>
    <property type="project" value="InterPro"/>
</dbReference>
<evidence type="ECO:0000313" key="10">
    <source>
        <dbReference type="Proteomes" id="UP001409585"/>
    </source>
</evidence>
<evidence type="ECO:0000256" key="1">
    <source>
        <dbReference type="ARBA" id="ARBA00022448"/>
    </source>
</evidence>
<evidence type="ECO:0000256" key="3">
    <source>
        <dbReference type="ARBA" id="ARBA00022723"/>
    </source>
</evidence>
<evidence type="ECO:0000259" key="8">
    <source>
        <dbReference type="PROSITE" id="PS51007"/>
    </source>
</evidence>
<dbReference type="PANTHER" id="PTHR37823:SF4">
    <property type="entry name" value="MENAQUINOL-CYTOCHROME C REDUCTASE CYTOCHROME B_C SUBUNIT"/>
    <property type="match status" value="1"/>
</dbReference>
<dbReference type="Gene3D" id="1.10.760.10">
    <property type="entry name" value="Cytochrome c-like domain"/>
    <property type="match status" value="1"/>
</dbReference>
<keyword evidence="2 6" id="KW-0349">Heme</keyword>
<dbReference type="EMBL" id="BAABLX010000007">
    <property type="protein sequence ID" value="GAA4933102.1"/>
    <property type="molecule type" value="Genomic_DNA"/>
</dbReference>
<evidence type="ECO:0000256" key="5">
    <source>
        <dbReference type="ARBA" id="ARBA00023004"/>
    </source>
</evidence>
<comment type="caution">
    <text evidence="9">The sequence shown here is derived from an EMBL/GenBank/DDBJ whole genome shotgun (WGS) entry which is preliminary data.</text>
</comment>
<feature type="domain" description="Cytochrome c" evidence="8">
    <location>
        <begin position="38"/>
        <end position="126"/>
    </location>
</feature>
<accession>A0AAV3TZ11</accession>
<dbReference type="PROSITE" id="PS51007">
    <property type="entry name" value="CYTC"/>
    <property type="match status" value="1"/>
</dbReference>
<dbReference type="InterPro" id="IPR036909">
    <property type="entry name" value="Cyt_c-like_dom_sf"/>
</dbReference>
<dbReference type="InterPro" id="IPR051811">
    <property type="entry name" value="Cytochrome_c550/c551-like"/>
</dbReference>
<feature type="region of interest" description="Disordered" evidence="7">
    <location>
        <begin position="1"/>
        <end position="31"/>
    </location>
</feature>
<evidence type="ECO:0000256" key="2">
    <source>
        <dbReference type="ARBA" id="ARBA00022617"/>
    </source>
</evidence>
<dbReference type="SUPFAM" id="SSF46626">
    <property type="entry name" value="Cytochrome c"/>
    <property type="match status" value="1"/>
</dbReference>
<keyword evidence="10" id="KW-1185">Reference proteome</keyword>
<evidence type="ECO:0000256" key="6">
    <source>
        <dbReference type="PROSITE-ProRule" id="PRU00433"/>
    </source>
</evidence>
<dbReference type="InterPro" id="IPR009056">
    <property type="entry name" value="Cyt_c-like_dom"/>
</dbReference>
<dbReference type="NCBIfam" id="TIGR04494">
    <property type="entry name" value="c550_PedF"/>
    <property type="match status" value="1"/>
</dbReference>
<proteinExistence type="predicted"/>
<organism evidence="9 10">
    <name type="scientific">Halioxenophilus aromaticivorans</name>
    <dbReference type="NCBI Taxonomy" id="1306992"/>
    <lineage>
        <taxon>Bacteria</taxon>
        <taxon>Pseudomonadati</taxon>
        <taxon>Pseudomonadota</taxon>
        <taxon>Gammaproteobacteria</taxon>
        <taxon>Alteromonadales</taxon>
        <taxon>Alteromonadaceae</taxon>
        <taxon>Halioxenophilus</taxon>
    </lineage>
</organism>
<protein>
    <submittedName>
        <fullName evidence="9">Cytochrome c-550 PedF</fullName>
    </submittedName>
</protein>
<evidence type="ECO:0000256" key="7">
    <source>
        <dbReference type="SAM" id="MobiDB-lite"/>
    </source>
</evidence>
<keyword evidence="3 6" id="KW-0479">Metal-binding</keyword>
<dbReference type="Pfam" id="PF13442">
    <property type="entry name" value="Cytochrome_CBB3"/>
    <property type="match status" value="1"/>
</dbReference>
<evidence type="ECO:0000256" key="4">
    <source>
        <dbReference type="ARBA" id="ARBA00022982"/>
    </source>
</evidence>
<dbReference type="AlphaFoldDB" id="A0AAV3TZ11"/>
<dbReference type="InterPro" id="IPR030991">
    <property type="entry name" value="c550_proteobact"/>
</dbReference>
<reference evidence="10" key="1">
    <citation type="journal article" date="2019" name="Int. J. Syst. Evol. Microbiol.">
        <title>The Global Catalogue of Microorganisms (GCM) 10K type strain sequencing project: providing services to taxonomists for standard genome sequencing and annotation.</title>
        <authorList>
            <consortium name="The Broad Institute Genomics Platform"/>
            <consortium name="The Broad Institute Genome Sequencing Center for Infectious Disease"/>
            <person name="Wu L."/>
            <person name="Ma J."/>
        </authorList>
    </citation>
    <scope>NUCLEOTIDE SEQUENCE [LARGE SCALE GENOMIC DNA]</scope>
    <source>
        <strain evidence="10">JCM 19134</strain>
    </source>
</reference>
<dbReference type="GO" id="GO:0009055">
    <property type="term" value="F:electron transfer activity"/>
    <property type="evidence" value="ECO:0007669"/>
    <property type="project" value="InterPro"/>
</dbReference>
<dbReference type="GO" id="GO:0046872">
    <property type="term" value="F:metal ion binding"/>
    <property type="evidence" value="ECO:0007669"/>
    <property type="project" value="UniProtKB-KW"/>
</dbReference>
<evidence type="ECO:0000313" key="9">
    <source>
        <dbReference type="EMBL" id="GAA4933102.1"/>
    </source>
</evidence>
<gene>
    <name evidence="9" type="primary">pedF</name>
    <name evidence="9" type="ORF">GCM10025791_07130</name>
</gene>
<keyword evidence="4" id="KW-0249">Electron transport</keyword>
<keyword evidence="1" id="KW-0813">Transport</keyword>
<name>A0AAV3TZ11_9ALTE</name>
<dbReference type="PANTHER" id="PTHR37823">
    <property type="entry name" value="CYTOCHROME C-553-LIKE"/>
    <property type="match status" value="1"/>
</dbReference>